<protein>
    <submittedName>
        <fullName evidence="1">Uncharacterized protein</fullName>
    </submittedName>
</protein>
<organism evidence="1">
    <name type="scientific">marine sediment metagenome</name>
    <dbReference type="NCBI Taxonomy" id="412755"/>
    <lineage>
        <taxon>unclassified sequences</taxon>
        <taxon>metagenomes</taxon>
        <taxon>ecological metagenomes</taxon>
    </lineage>
</organism>
<gene>
    <name evidence="1" type="ORF">LCGC14_1062900</name>
</gene>
<dbReference type="AlphaFoldDB" id="A0A0F9N7J9"/>
<dbReference type="EMBL" id="LAZR01004521">
    <property type="protein sequence ID" value="KKN07837.1"/>
    <property type="molecule type" value="Genomic_DNA"/>
</dbReference>
<evidence type="ECO:0000313" key="1">
    <source>
        <dbReference type="EMBL" id="KKN07837.1"/>
    </source>
</evidence>
<sequence length="71" mass="8117">MNYTKLCGCKIHVDDTAIEIMELEYCPKHSACDDMYKACKGVLDWWQRNYGGFLPDEIASVLKAVDKADKQ</sequence>
<reference evidence="1" key="1">
    <citation type="journal article" date="2015" name="Nature">
        <title>Complex archaea that bridge the gap between prokaryotes and eukaryotes.</title>
        <authorList>
            <person name="Spang A."/>
            <person name="Saw J.H."/>
            <person name="Jorgensen S.L."/>
            <person name="Zaremba-Niedzwiedzka K."/>
            <person name="Martijn J."/>
            <person name="Lind A.E."/>
            <person name="van Eijk R."/>
            <person name="Schleper C."/>
            <person name="Guy L."/>
            <person name="Ettema T.J."/>
        </authorList>
    </citation>
    <scope>NUCLEOTIDE SEQUENCE</scope>
</reference>
<comment type="caution">
    <text evidence="1">The sequence shown here is derived from an EMBL/GenBank/DDBJ whole genome shotgun (WGS) entry which is preliminary data.</text>
</comment>
<accession>A0A0F9N7J9</accession>
<name>A0A0F9N7J9_9ZZZZ</name>
<proteinExistence type="predicted"/>